<organism evidence="3 4">
    <name type="scientific">Thermocatellispora tengchongensis</name>
    <dbReference type="NCBI Taxonomy" id="1073253"/>
    <lineage>
        <taxon>Bacteria</taxon>
        <taxon>Bacillati</taxon>
        <taxon>Actinomycetota</taxon>
        <taxon>Actinomycetes</taxon>
        <taxon>Streptosporangiales</taxon>
        <taxon>Streptosporangiaceae</taxon>
        <taxon>Thermocatellispora</taxon>
    </lineage>
</organism>
<feature type="signal peptide" evidence="1">
    <location>
        <begin position="1"/>
        <end position="35"/>
    </location>
</feature>
<sequence length="224" mass="23943">MRTAFVLVRQIRAGRFSPGLALAGTAALVALLASAGCSGSPAAPVTRPTAPVIAPGEPGEPARTLQPSEAATAIPTPTANAADVLFMQNMIVHHRQALDMSLLAPSRAASDGVRRFADRIKDTQGPEINLMTSWLREQGQKVPDHHAAHAGMPGMATPEQLDRLKAATGEEFDQLYVQLMIAHHQGAITMAREVLERGSHVRVLELAEDISVTQAVEINRMSRL</sequence>
<dbReference type="Proteomes" id="UP000578449">
    <property type="component" value="Unassembled WGS sequence"/>
</dbReference>
<feature type="domain" description="DUF305" evidence="2">
    <location>
        <begin position="83"/>
        <end position="223"/>
    </location>
</feature>
<name>A0A840PFJ7_9ACTN</name>
<evidence type="ECO:0000259" key="2">
    <source>
        <dbReference type="Pfam" id="PF03713"/>
    </source>
</evidence>
<evidence type="ECO:0000313" key="3">
    <source>
        <dbReference type="EMBL" id="MBB5134815.1"/>
    </source>
</evidence>
<protein>
    <submittedName>
        <fullName evidence="3">Uncharacterized protein (DUF305 family)</fullName>
    </submittedName>
</protein>
<dbReference type="InterPro" id="IPR012347">
    <property type="entry name" value="Ferritin-like"/>
</dbReference>
<proteinExistence type="predicted"/>
<dbReference type="AlphaFoldDB" id="A0A840PFJ7"/>
<gene>
    <name evidence="3" type="ORF">HNP84_004549</name>
</gene>
<dbReference type="EMBL" id="JACHGN010000009">
    <property type="protein sequence ID" value="MBB5134815.1"/>
    <property type="molecule type" value="Genomic_DNA"/>
</dbReference>
<evidence type="ECO:0000313" key="4">
    <source>
        <dbReference type="Proteomes" id="UP000578449"/>
    </source>
</evidence>
<keyword evidence="4" id="KW-1185">Reference proteome</keyword>
<dbReference type="InterPro" id="IPR005183">
    <property type="entry name" value="DUF305_CopM-like"/>
</dbReference>
<feature type="chain" id="PRO_5039258991" evidence="1">
    <location>
        <begin position="36"/>
        <end position="224"/>
    </location>
</feature>
<dbReference type="Pfam" id="PF03713">
    <property type="entry name" value="DUF305"/>
    <property type="match status" value="1"/>
</dbReference>
<reference evidence="3 4" key="1">
    <citation type="submission" date="2020-08" db="EMBL/GenBank/DDBJ databases">
        <title>Genomic Encyclopedia of Type Strains, Phase IV (KMG-IV): sequencing the most valuable type-strain genomes for metagenomic binning, comparative biology and taxonomic classification.</title>
        <authorList>
            <person name="Goeker M."/>
        </authorList>
    </citation>
    <scope>NUCLEOTIDE SEQUENCE [LARGE SCALE GENOMIC DNA]</scope>
    <source>
        <strain evidence="3 4">DSM 45615</strain>
    </source>
</reference>
<keyword evidence="1" id="KW-0732">Signal</keyword>
<dbReference type="Gene3D" id="1.20.1260.10">
    <property type="match status" value="1"/>
</dbReference>
<dbReference type="PANTHER" id="PTHR36933">
    <property type="entry name" value="SLL0788 PROTEIN"/>
    <property type="match status" value="1"/>
</dbReference>
<dbReference type="PANTHER" id="PTHR36933:SF1">
    <property type="entry name" value="SLL0788 PROTEIN"/>
    <property type="match status" value="1"/>
</dbReference>
<dbReference type="RefSeq" id="WP_312925460.1">
    <property type="nucleotide sequence ID" value="NZ_BAABIX010000004.1"/>
</dbReference>
<accession>A0A840PFJ7</accession>
<evidence type="ECO:0000256" key="1">
    <source>
        <dbReference type="SAM" id="SignalP"/>
    </source>
</evidence>
<comment type="caution">
    <text evidence="3">The sequence shown here is derived from an EMBL/GenBank/DDBJ whole genome shotgun (WGS) entry which is preliminary data.</text>
</comment>